<organism evidence="6">
    <name type="scientific">Pseudomonas marincola</name>
    <dbReference type="NCBI Taxonomy" id="437900"/>
    <lineage>
        <taxon>Bacteria</taxon>
        <taxon>Pseudomonadati</taxon>
        <taxon>Pseudomonadota</taxon>
        <taxon>Gammaproteobacteria</taxon>
        <taxon>Pseudomonadales</taxon>
        <taxon>Pseudomonadaceae</taxon>
        <taxon>Pseudomonas</taxon>
    </lineage>
</organism>
<evidence type="ECO:0000256" key="4">
    <source>
        <dbReference type="PROSITE-ProRule" id="PRU00050"/>
    </source>
</evidence>
<proteinExistence type="predicted"/>
<gene>
    <name evidence="6" type="primary">cheB</name>
    <name evidence="6" type="ORF">PMYSY11_1658</name>
</gene>
<dbReference type="GO" id="GO:0008984">
    <property type="term" value="F:protein-glutamate methylesterase activity"/>
    <property type="evidence" value="ECO:0007669"/>
    <property type="project" value="UniProtKB-EC"/>
</dbReference>
<feature type="active site" evidence="4">
    <location>
        <position position="52"/>
    </location>
</feature>
<feature type="active site" evidence="4">
    <location>
        <position position="145"/>
    </location>
</feature>
<evidence type="ECO:0000313" key="6">
    <source>
        <dbReference type="EMBL" id="VEV96705.1"/>
    </source>
</evidence>
<comment type="catalytic activity">
    <reaction evidence="3">
        <text>[protein]-L-glutamate 5-O-methyl ester + H2O = L-glutamyl-[protein] + methanol + H(+)</text>
        <dbReference type="Rhea" id="RHEA:23236"/>
        <dbReference type="Rhea" id="RHEA-COMP:10208"/>
        <dbReference type="Rhea" id="RHEA-COMP:10311"/>
        <dbReference type="ChEBI" id="CHEBI:15377"/>
        <dbReference type="ChEBI" id="CHEBI:15378"/>
        <dbReference type="ChEBI" id="CHEBI:17790"/>
        <dbReference type="ChEBI" id="CHEBI:29973"/>
        <dbReference type="ChEBI" id="CHEBI:82795"/>
        <dbReference type="EC" id="3.1.1.61"/>
    </reaction>
</comment>
<dbReference type="Gene3D" id="3.40.50.180">
    <property type="entry name" value="Methylesterase CheB, C-terminal domain"/>
    <property type="match status" value="1"/>
</dbReference>
<accession>A0A653E202</accession>
<dbReference type="CDD" id="cd16433">
    <property type="entry name" value="CheB"/>
    <property type="match status" value="1"/>
</dbReference>
<protein>
    <recommendedName>
        <fullName evidence="2">protein-glutamate methylesterase</fullName>
        <ecNumber evidence="2">3.1.1.61</ecNumber>
    </recommendedName>
</protein>
<dbReference type="PROSITE" id="PS50122">
    <property type="entry name" value="CHEB"/>
    <property type="match status" value="1"/>
</dbReference>
<dbReference type="PANTHER" id="PTHR42872:SF6">
    <property type="entry name" value="PROTEIN-GLUTAMATE METHYLESTERASE_PROTEIN-GLUTAMINE GLUTAMINASE"/>
    <property type="match status" value="1"/>
</dbReference>
<sequence length="205" mass="21366">MSQQAWRAALAAHPAAIEALVVGASAGGVNALLAIFAGLQPGFGVPIVVVLHLPDNHRSSLAEVLGRRLGLPAKEADSGEQLQPGMIYFAAPGYHLSVEADRSLSFSREEPVYYSRPAIDFLFESAADVYGPALAGFLLTGANQDGAAGLAAIKQQGGFTVVQDPNEAHVPTMPMAALALQQPDVIAGLVEIRALLAELEATRTC</sequence>
<evidence type="ECO:0000256" key="2">
    <source>
        <dbReference type="ARBA" id="ARBA00039140"/>
    </source>
</evidence>
<evidence type="ECO:0000259" key="5">
    <source>
        <dbReference type="PROSITE" id="PS50122"/>
    </source>
</evidence>
<dbReference type="GO" id="GO:0000156">
    <property type="term" value="F:phosphorelay response regulator activity"/>
    <property type="evidence" value="ECO:0007669"/>
    <property type="project" value="InterPro"/>
</dbReference>
<name>A0A653E202_9PSED</name>
<feature type="active site" evidence="4">
    <location>
        <position position="25"/>
    </location>
</feature>
<feature type="domain" description="CheB-type methylesterase" evidence="5">
    <location>
        <begin position="14"/>
        <end position="196"/>
    </location>
</feature>
<dbReference type="InterPro" id="IPR000673">
    <property type="entry name" value="Sig_transdc_resp-reg_Me-estase"/>
</dbReference>
<evidence type="ECO:0000256" key="1">
    <source>
        <dbReference type="ARBA" id="ARBA00022801"/>
    </source>
</evidence>
<dbReference type="PANTHER" id="PTHR42872">
    <property type="entry name" value="PROTEIN-GLUTAMATE METHYLESTERASE/PROTEIN-GLUTAMINE GLUTAMINASE"/>
    <property type="match status" value="1"/>
</dbReference>
<dbReference type="EMBL" id="LR215729">
    <property type="protein sequence ID" value="VEV96705.1"/>
    <property type="molecule type" value="Genomic_DNA"/>
</dbReference>
<dbReference type="InterPro" id="IPR035909">
    <property type="entry name" value="CheB_C"/>
</dbReference>
<dbReference type="GO" id="GO:0005737">
    <property type="term" value="C:cytoplasm"/>
    <property type="evidence" value="ECO:0007669"/>
    <property type="project" value="InterPro"/>
</dbReference>
<reference evidence="6" key="1">
    <citation type="submission" date="2019-02" db="EMBL/GenBank/DDBJ databases">
        <authorList>
            <consortium name="Genoscope - CEA"/>
            <person name="William W."/>
        </authorList>
    </citation>
    <scope>NUCLEOTIDE SEQUENCE [LARGE SCALE GENOMIC DNA]</scope>
    <source>
        <strain evidence="6">YSy11</strain>
    </source>
</reference>
<dbReference type="RefSeq" id="WP_069900882.1">
    <property type="nucleotide sequence ID" value="NZ_JBALWF010000019.1"/>
</dbReference>
<dbReference type="GO" id="GO:0006935">
    <property type="term" value="P:chemotaxis"/>
    <property type="evidence" value="ECO:0007669"/>
    <property type="project" value="UniProtKB-UniRule"/>
</dbReference>
<dbReference type="Pfam" id="PF01339">
    <property type="entry name" value="CheB_methylest"/>
    <property type="match status" value="1"/>
</dbReference>
<keyword evidence="4" id="KW-0145">Chemotaxis</keyword>
<dbReference type="EC" id="3.1.1.61" evidence="2"/>
<keyword evidence="1 4" id="KW-0378">Hydrolase</keyword>
<dbReference type="AlphaFoldDB" id="A0A653E202"/>
<evidence type="ECO:0000256" key="3">
    <source>
        <dbReference type="ARBA" id="ARBA00048267"/>
    </source>
</evidence>
<dbReference type="SUPFAM" id="SSF52738">
    <property type="entry name" value="Methylesterase CheB, C-terminal domain"/>
    <property type="match status" value="1"/>
</dbReference>